<comment type="similarity">
    <text evidence="10">Belongs to the binding-protein-dependent transport system permease family.</text>
</comment>
<evidence type="ECO:0000256" key="2">
    <source>
        <dbReference type="ARBA" id="ARBA00011779"/>
    </source>
</evidence>
<evidence type="ECO:0000256" key="4">
    <source>
        <dbReference type="ARBA" id="ARBA00022519"/>
    </source>
</evidence>
<evidence type="ECO:0000256" key="6">
    <source>
        <dbReference type="ARBA" id="ARBA00022989"/>
    </source>
</evidence>
<dbReference type="RefSeq" id="WP_222159283.1">
    <property type="nucleotide sequence ID" value="NZ_CP081864.1"/>
</dbReference>
<feature type="domain" description="ABC transmembrane type-1" evidence="11">
    <location>
        <begin position="45"/>
        <end position="247"/>
    </location>
</feature>
<dbReference type="SUPFAM" id="SSF161098">
    <property type="entry name" value="MetI-like"/>
    <property type="match status" value="1"/>
</dbReference>
<dbReference type="InterPro" id="IPR000515">
    <property type="entry name" value="MetI-like"/>
</dbReference>
<keyword evidence="6 10" id="KW-1133">Transmembrane helix</keyword>
<dbReference type="NCBIfam" id="TIGR01581">
    <property type="entry name" value="Mo_ABC_porter"/>
    <property type="match status" value="1"/>
</dbReference>
<feature type="transmembrane region" description="Helical" evidence="10">
    <location>
        <begin position="46"/>
        <end position="68"/>
    </location>
</feature>
<evidence type="ECO:0000256" key="1">
    <source>
        <dbReference type="ARBA" id="ARBA00004429"/>
    </source>
</evidence>
<dbReference type="PANTHER" id="PTHR30406">
    <property type="entry name" value="SULFATE TRANSPORT SYSTEM PERMEASE PROTEIN"/>
    <property type="match status" value="1"/>
</dbReference>
<feature type="transmembrane region" description="Helical" evidence="10">
    <location>
        <begin position="143"/>
        <end position="161"/>
    </location>
</feature>
<name>A0ABX9ANB7_9ENTR</name>
<feature type="transmembrane region" description="Helical" evidence="10">
    <location>
        <begin position="226"/>
        <end position="250"/>
    </location>
</feature>
<evidence type="ECO:0000256" key="10">
    <source>
        <dbReference type="RuleBase" id="RU363032"/>
    </source>
</evidence>
<evidence type="ECO:0000313" key="13">
    <source>
        <dbReference type="Proteomes" id="UP000825886"/>
    </source>
</evidence>
<dbReference type="Gene3D" id="1.10.3720.10">
    <property type="entry name" value="MetI-like"/>
    <property type="match status" value="1"/>
</dbReference>
<keyword evidence="4" id="KW-1003">Cell membrane</keyword>
<dbReference type="PROSITE" id="PS50928">
    <property type="entry name" value="ABC_TM1"/>
    <property type="match status" value="1"/>
</dbReference>
<dbReference type="EMBL" id="CP081864">
    <property type="protein sequence ID" value="QZN96228.1"/>
    <property type="molecule type" value="Genomic_DNA"/>
</dbReference>
<dbReference type="InterPro" id="IPR005667">
    <property type="entry name" value="Sulph_transpt2"/>
</dbReference>
<comment type="function">
    <text evidence="9">Part of the ABC transporter complex CysAWTP (TC 3.A.1.6.1) involved in sulfate/thiosulfate import. Probably responsible for the translocation of the substrate across the membrane.</text>
</comment>
<evidence type="ECO:0000256" key="3">
    <source>
        <dbReference type="ARBA" id="ARBA00022448"/>
    </source>
</evidence>
<evidence type="ECO:0000259" key="11">
    <source>
        <dbReference type="PROSITE" id="PS50928"/>
    </source>
</evidence>
<keyword evidence="8 10" id="KW-0472">Membrane</keyword>
<evidence type="ECO:0000256" key="9">
    <source>
        <dbReference type="ARBA" id="ARBA00025323"/>
    </source>
</evidence>
<evidence type="ECO:0000256" key="7">
    <source>
        <dbReference type="ARBA" id="ARBA00023032"/>
    </source>
</evidence>
<dbReference type="InterPro" id="IPR035906">
    <property type="entry name" value="MetI-like_sf"/>
</dbReference>
<protein>
    <submittedName>
        <fullName evidence="12">ABC transporter permease</fullName>
    </submittedName>
</protein>
<dbReference type="CDD" id="cd06261">
    <property type="entry name" value="TM_PBP2"/>
    <property type="match status" value="1"/>
</dbReference>
<keyword evidence="3 10" id="KW-0813">Transport</keyword>
<dbReference type="PANTHER" id="PTHR30406:SF8">
    <property type="entry name" value="SULFATE TRANSPORT SYSTEM PERMEASE PROTEIN CYST"/>
    <property type="match status" value="1"/>
</dbReference>
<reference evidence="12 13" key="1">
    <citation type="submission" date="2021-08" db="EMBL/GenBank/DDBJ databases">
        <title>Culture and genomic analysis of Symbiopectobacterium purcellii sp. nov. gen. nov., isolated from the leafhopper Empoasca decipiens.</title>
        <authorList>
            <person name="Nadal-Jimenez P."/>
            <person name="Siozios S."/>
            <person name="Halliday N."/>
            <person name="Camara M."/>
            <person name="Hurst G.D.D."/>
        </authorList>
    </citation>
    <scope>NUCLEOTIDE SEQUENCE [LARGE SCALE GENOMIC DNA]</scope>
    <source>
        <strain evidence="12 13">SyEd1</strain>
    </source>
</reference>
<accession>A0ABX9ANB7</accession>
<evidence type="ECO:0000256" key="8">
    <source>
        <dbReference type="ARBA" id="ARBA00023136"/>
    </source>
</evidence>
<keyword evidence="4" id="KW-0997">Cell inner membrane</keyword>
<proteinExistence type="inferred from homology"/>
<feature type="transmembrane region" description="Helical" evidence="10">
    <location>
        <begin position="80"/>
        <end position="105"/>
    </location>
</feature>
<keyword evidence="5 10" id="KW-0812">Transmembrane</keyword>
<comment type="subcellular location">
    <subcellularLocation>
        <location evidence="1">Cell inner membrane</location>
        <topology evidence="1">Multi-pass membrane protein</topology>
    </subcellularLocation>
    <subcellularLocation>
        <location evidence="10">Cell membrane</location>
        <topology evidence="10">Multi-pass membrane protein</topology>
    </subcellularLocation>
</comment>
<evidence type="ECO:0000256" key="5">
    <source>
        <dbReference type="ARBA" id="ARBA00022692"/>
    </source>
</evidence>
<evidence type="ECO:0000313" key="12">
    <source>
        <dbReference type="EMBL" id="QZN96228.1"/>
    </source>
</evidence>
<keyword evidence="13" id="KW-1185">Reference proteome</keyword>
<organism evidence="12 13">
    <name type="scientific">Symbiopectobacterium purcellii</name>
    <dbReference type="NCBI Taxonomy" id="2871826"/>
    <lineage>
        <taxon>Bacteria</taxon>
        <taxon>Pseudomonadati</taxon>
        <taxon>Pseudomonadota</taxon>
        <taxon>Gammaproteobacteria</taxon>
        <taxon>Enterobacterales</taxon>
        <taxon>Enterobacteriaceae</taxon>
    </lineage>
</organism>
<keyword evidence="7" id="KW-0764">Sulfate transport</keyword>
<gene>
    <name evidence="12" type="ORF">K6K13_01745</name>
</gene>
<dbReference type="InterPro" id="IPR006469">
    <property type="entry name" value="NifC_ABC_porter"/>
</dbReference>
<comment type="subunit">
    <text evidence="2">The complex is composed of two ATP-binding proteins (CysA), two transmembrane proteins (CysT and CysW) and a solute-binding protein (CysP).</text>
</comment>
<dbReference type="Pfam" id="PF00528">
    <property type="entry name" value="BPD_transp_1"/>
    <property type="match status" value="1"/>
</dbReference>
<feature type="transmembrane region" description="Helical" evidence="10">
    <location>
        <begin position="117"/>
        <end position="136"/>
    </location>
</feature>
<dbReference type="Proteomes" id="UP000825886">
    <property type="component" value="Chromosome"/>
</dbReference>
<sequence>MAKLALIPLVLLLFLIGGSLLALFSQLSLSQFIQLLFDDEIRFALLLSVSTALTSLLLSSVISLPAAWAMSRLSFPGKNIINILLDLPMVMPPLVVGIGLLLLLGQEGYVGQLVPTLSKWLFSPLGIIIAQTYVACSIQTRNAYSALISISPPYIHTAYNLGLPPLKTFFLVEIPLVWRSLLSGCVLAMSRALGEFGATLMLAGATRMKTETLPIAVFLNIASGDFSLAVGCALLLIIFSIFLLVILHLLQQRGRLNVKGE</sequence>